<dbReference type="GeneID" id="30037120"/>
<dbReference type="PROSITE" id="PS50897">
    <property type="entry name" value="CTLH"/>
    <property type="match status" value="1"/>
</dbReference>
<evidence type="ECO:0000313" key="7">
    <source>
        <dbReference type="Proteomes" id="UP000189580"/>
    </source>
</evidence>
<dbReference type="InterPro" id="IPR054080">
    <property type="entry name" value="TPR1-like_2nd"/>
</dbReference>
<organism evidence="6 7">
    <name type="scientific">Sugiyamaella lignohabitans</name>
    <dbReference type="NCBI Taxonomy" id="796027"/>
    <lineage>
        <taxon>Eukaryota</taxon>
        <taxon>Fungi</taxon>
        <taxon>Dikarya</taxon>
        <taxon>Ascomycota</taxon>
        <taxon>Saccharomycotina</taxon>
        <taxon>Dipodascomycetes</taxon>
        <taxon>Dipodascales</taxon>
        <taxon>Trichomonascaceae</taxon>
        <taxon>Sugiyamaella</taxon>
    </lineage>
</organism>
<dbReference type="PROSITE" id="PS00678">
    <property type="entry name" value="WD_REPEATS_1"/>
    <property type="match status" value="2"/>
</dbReference>
<dbReference type="PRINTS" id="PR00320">
    <property type="entry name" value="GPROTEINBRPT"/>
</dbReference>
<evidence type="ECO:0000256" key="3">
    <source>
        <dbReference type="PROSITE-ProRule" id="PRU00221"/>
    </source>
</evidence>
<dbReference type="Pfam" id="PF23627">
    <property type="entry name" value="LisH_WDR26"/>
    <property type="match status" value="1"/>
</dbReference>
<dbReference type="PANTHER" id="PTHR22838">
    <property type="entry name" value="WD REPEAT PROTEIN 26-RELATED"/>
    <property type="match status" value="1"/>
</dbReference>
<keyword evidence="1 3" id="KW-0853">WD repeat</keyword>
<dbReference type="EMBL" id="CP014502">
    <property type="protein sequence ID" value="ANB13981.1"/>
    <property type="molecule type" value="Genomic_DNA"/>
</dbReference>
<dbReference type="Gene3D" id="2.130.10.10">
    <property type="entry name" value="YVTN repeat-like/Quinoprotein amine dehydrogenase"/>
    <property type="match status" value="1"/>
</dbReference>
<feature type="repeat" description="WD" evidence="3">
    <location>
        <begin position="397"/>
        <end position="431"/>
    </location>
</feature>
<dbReference type="PROSITE" id="PS50294">
    <property type="entry name" value="WD_REPEATS_REGION"/>
    <property type="match status" value="4"/>
</dbReference>
<dbReference type="InterPro" id="IPR019775">
    <property type="entry name" value="WD40_repeat_CS"/>
</dbReference>
<feature type="repeat" description="WD" evidence="3">
    <location>
        <begin position="565"/>
        <end position="605"/>
    </location>
</feature>
<gene>
    <name evidence="6" type="primary">GID7</name>
    <name evidence="6" type="ORF">AWJ20_4934</name>
</gene>
<dbReference type="InterPro" id="IPR051350">
    <property type="entry name" value="WD_repeat-ST_regulator"/>
</dbReference>
<dbReference type="CDD" id="cd00200">
    <property type="entry name" value="WD40"/>
    <property type="match status" value="1"/>
</dbReference>
<dbReference type="RefSeq" id="XP_018736458.1">
    <property type="nucleotide sequence ID" value="XM_018882040.1"/>
</dbReference>
<dbReference type="AlphaFoldDB" id="A0A167EEN5"/>
<evidence type="ECO:0000259" key="5">
    <source>
        <dbReference type="PROSITE" id="PS50897"/>
    </source>
</evidence>
<accession>A0A167EEN5</accession>
<dbReference type="OrthoDB" id="972532at2759"/>
<feature type="compositionally biased region" description="Low complexity" evidence="4">
    <location>
        <begin position="46"/>
        <end position="64"/>
    </location>
</feature>
<keyword evidence="2" id="KW-0677">Repeat</keyword>
<dbReference type="SMART" id="SM00320">
    <property type="entry name" value="WD40"/>
    <property type="match status" value="7"/>
</dbReference>
<dbReference type="PANTHER" id="PTHR22838:SF0">
    <property type="entry name" value="WD REPEAT-CONTAINING PROTEIN 26"/>
    <property type="match status" value="1"/>
</dbReference>
<dbReference type="SUPFAM" id="SSF50978">
    <property type="entry name" value="WD40 repeat-like"/>
    <property type="match status" value="1"/>
</dbReference>
<dbReference type="InterPro" id="IPR001680">
    <property type="entry name" value="WD40_rpt"/>
</dbReference>
<evidence type="ECO:0000256" key="4">
    <source>
        <dbReference type="SAM" id="MobiDB-lite"/>
    </source>
</evidence>
<feature type="repeat" description="WD" evidence="3">
    <location>
        <begin position="538"/>
        <end position="564"/>
    </location>
</feature>
<name>A0A167EEN5_9ASCO</name>
<dbReference type="InterPro" id="IPR036322">
    <property type="entry name" value="WD40_repeat_dom_sf"/>
</dbReference>
<evidence type="ECO:0000313" key="6">
    <source>
        <dbReference type="EMBL" id="ANB13981.1"/>
    </source>
</evidence>
<feature type="compositionally biased region" description="Low complexity" evidence="4">
    <location>
        <begin position="12"/>
        <end position="35"/>
    </location>
</feature>
<dbReference type="InterPro" id="IPR006595">
    <property type="entry name" value="CTLH_C"/>
</dbReference>
<feature type="repeat" description="WD" evidence="3">
    <location>
        <begin position="313"/>
        <end position="354"/>
    </location>
</feature>
<dbReference type="KEGG" id="slb:AWJ20_4934"/>
<evidence type="ECO:0000256" key="1">
    <source>
        <dbReference type="ARBA" id="ARBA00022574"/>
    </source>
</evidence>
<sequence length="605" mass="67517">MTAIPMNRTRDSNNSSSTSNNSNGNSASSTSNGNSKLASTTGIEANGNGNNQNGNSTIASSASITSTESTAATLSERDSSAKNTSGIGTEVLSPTYFGFDKKETTRLLIQSLHDLGYHDIGKSLENASGYTIESPQVVDLRNAVLSGEWDNAEQILLAGSIEVPNPSDINSMIFLIRKQRYLEILEKDDREEALWFLRNQLSPVNGNGHKEELHFLSKLAMFSLDDIKADAHWDGVNGKSRQLLLESLQEHLSPSIMIPPHRLATLLHQAKSSQLKASDYYLGDESSATSDFSLYKDYVGDRTKFPNVTTHILKDHFDEVWYLAFSNDGKYLASSSADKRVFIWDVEDNFKLHRRLEGHHKGVVFFSWSPNDKYIVSCGQDSHAIVWDVQKGEKVSQASHDEAVDSCAWSHDNRSFITGSPDKKMILWDLDGREIHTWTNIRAQSMAVTPDGNRLIVICSDMIIHVFDLRTYEMITQISVSNKILTSISVSRDSRYAVISVAPEEIHLWDLETYRLVRKYVGQLQDEFVIRSSFGGLNENFILSGSEDSHVYIWNRDNANLIEALPGHTGTVNCVQWRPGHPAMFASAGDDSTIRIWQPASRQDL</sequence>
<feature type="repeat" description="WD" evidence="3">
    <location>
        <begin position="356"/>
        <end position="397"/>
    </location>
</feature>
<keyword evidence="7" id="KW-1185">Reference proteome</keyword>
<dbReference type="Pfam" id="PF00400">
    <property type="entry name" value="WD40"/>
    <property type="match status" value="5"/>
</dbReference>
<evidence type="ECO:0000256" key="2">
    <source>
        <dbReference type="ARBA" id="ARBA00022737"/>
    </source>
</evidence>
<dbReference type="InterPro" id="IPR015943">
    <property type="entry name" value="WD40/YVTN_repeat-like_dom_sf"/>
</dbReference>
<dbReference type="PROSITE" id="PS50082">
    <property type="entry name" value="WD_REPEATS_2"/>
    <property type="match status" value="5"/>
</dbReference>
<dbReference type="GO" id="GO:0034657">
    <property type="term" value="C:GID complex"/>
    <property type="evidence" value="ECO:0007669"/>
    <property type="project" value="TreeGrafter"/>
</dbReference>
<dbReference type="Proteomes" id="UP000189580">
    <property type="component" value="Chromosome d"/>
</dbReference>
<reference evidence="6 7" key="1">
    <citation type="submission" date="2016-02" db="EMBL/GenBank/DDBJ databases">
        <title>Complete genome sequence and transcriptome regulation of the pentose utilising yeast Sugiyamaella lignohabitans.</title>
        <authorList>
            <person name="Bellasio M."/>
            <person name="Peymann A."/>
            <person name="Valli M."/>
            <person name="Sipitzky M."/>
            <person name="Graf A."/>
            <person name="Sauer M."/>
            <person name="Marx H."/>
            <person name="Mattanovich D."/>
        </authorList>
    </citation>
    <scope>NUCLEOTIDE SEQUENCE [LARGE SCALE GENOMIC DNA]</scope>
    <source>
        <strain evidence="6 7">CBS 10342</strain>
    </source>
</reference>
<dbReference type="InterPro" id="IPR020472">
    <property type="entry name" value="WD40_PAC1"/>
</dbReference>
<feature type="region of interest" description="Disordered" evidence="4">
    <location>
        <begin position="1"/>
        <end position="64"/>
    </location>
</feature>
<feature type="domain" description="CTLH" evidence="5">
    <location>
        <begin position="140"/>
        <end position="192"/>
    </location>
</feature>
<dbReference type="Pfam" id="PF21889">
    <property type="entry name" value="TPR1-like_2nd"/>
    <property type="match status" value="1"/>
</dbReference>
<dbReference type="GO" id="GO:0043161">
    <property type="term" value="P:proteasome-mediated ubiquitin-dependent protein catabolic process"/>
    <property type="evidence" value="ECO:0007669"/>
    <property type="project" value="TreeGrafter"/>
</dbReference>
<protein>
    <submittedName>
        <fullName evidence="6">Glucose-induced degradation complex subunit GID7</fullName>
    </submittedName>
</protein>
<proteinExistence type="predicted"/>